<name>A0ABQ7DJE0_BRACR</name>
<dbReference type="PANTHER" id="PTHR13848">
    <property type="entry name" value="PROTEIN YIPPEE-LIKE CG15309-RELATED"/>
    <property type="match status" value="1"/>
</dbReference>
<dbReference type="InterPro" id="IPR039058">
    <property type="entry name" value="Yippee_fam"/>
</dbReference>
<evidence type="ECO:0000259" key="1">
    <source>
        <dbReference type="PROSITE" id="PS51792"/>
    </source>
</evidence>
<accession>A0ABQ7DJE0</accession>
<feature type="domain" description="Yippee" evidence="1">
    <location>
        <begin position="1"/>
        <end position="63"/>
    </location>
</feature>
<dbReference type="Proteomes" id="UP000266723">
    <property type="component" value="Unassembled WGS sequence"/>
</dbReference>
<keyword evidence="3" id="KW-1185">Reference proteome</keyword>
<protein>
    <recommendedName>
        <fullName evidence="1">Yippee domain-containing protein</fullName>
    </recommendedName>
</protein>
<evidence type="ECO:0000313" key="3">
    <source>
        <dbReference type="Proteomes" id="UP000266723"/>
    </source>
</evidence>
<dbReference type="PROSITE" id="PS51792">
    <property type="entry name" value="YIPPEE"/>
    <property type="match status" value="1"/>
</dbReference>
<evidence type="ECO:0000313" key="2">
    <source>
        <dbReference type="EMBL" id="KAF3577596.1"/>
    </source>
</evidence>
<dbReference type="InterPro" id="IPR034751">
    <property type="entry name" value="Yippee"/>
</dbReference>
<dbReference type="EMBL" id="QGKV02000649">
    <property type="protein sequence ID" value="KAF3577596.1"/>
    <property type="molecule type" value="Genomic_DNA"/>
</dbReference>
<comment type="caution">
    <text evidence="2">The sequence shown here is derived from an EMBL/GenBank/DDBJ whole genome shotgun (WGS) entry which is preliminary data.</text>
</comment>
<proteinExistence type="predicted"/>
<organism evidence="2 3">
    <name type="scientific">Brassica cretica</name>
    <name type="common">Mustard</name>
    <dbReference type="NCBI Taxonomy" id="69181"/>
    <lineage>
        <taxon>Eukaryota</taxon>
        <taxon>Viridiplantae</taxon>
        <taxon>Streptophyta</taxon>
        <taxon>Embryophyta</taxon>
        <taxon>Tracheophyta</taxon>
        <taxon>Spermatophyta</taxon>
        <taxon>Magnoliopsida</taxon>
        <taxon>eudicotyledons</taxon>
        <taxon>Gunneridae</taxon>
        <taxon>Pentapetalae</taxon>
        <taxon>rosids</taxon>
        <taxon>malvids</taxon>
        <taxon>Brassicales</taxon>
        <taxon>Brassicaceae</taxon>
        <taxon>Brassiceae</taxon>
        <taxon>Brassica</taxon>
    </lineage>
</organism>
<sequence length="66" mass="7528">MMSSPRANVYAEKKEDIMMMTADIYLVKCGSYVGWKYEFAVEKNQQYKEGKSILGRFGAQMGTFIG</sequence>
<gene>
    <name evidence="2" type="ORF">DY000_02030697</name>
</gene>
<reference evidence="2 3" key="1">
    <citation type="journal article" date="2020" name="BMC Genomics">
        <title>Intraspecific diversification of the crop wild relative Brassica cretica Lam. using demographic model selection.</title>
        <authorList>
            <person name="Kioukis A."/>
            <person name="Michalopoulou V.A."/>
            <person name="Briers L."/>
            <person name="Pirintsos S."/>
            <person name="Studholme D.J."/>
            <person name="Pavlidis P."/>
            <person name="Sarris P.F."/>
        </authorList>
    </citation>
    <scope>NUCLEOTIDE SEQUENCE [LARGE SCALE GENOMIC DNA]</scope>
    <source>
        <strain evidence="3">cv. PFS-1207/04</strain>
    </source>
</reference>